<organism evidence="2 3">
    <name type="scientific">Amycolatopsis camponoti</name>
    <dbReference type="NCBI Taxonomy" id="2606593"/>
    <lineage>
        <taxon>Bacteria</taxon>
        <taxon>Bacillati</taxon>
        <taxon>Actinomycetota</taxon>
        <taxon>Actinomycetes</taxon>
        <taxon>Pseudonocardiales</taxon>
        <taxon>Pseudonocardiaceae</taxon>
        <taxon>Amycolatopsis</taxon>
    </lineage>
</organism>
<dbReference type="EMBL" id="CABVGP010000002">
    <property type="protein sequence ID" value="VVJ21718.1"/>
    <property type="molecule type" value="Genomic_DNA"/>
</dbReference>
<gene>
    <name evidence="2" type="ORF">AA23TX_06739</name>
</gene>
<evidence type="ECO:0000313" key="2">
    <source>
        <dbReference type="EMBL" id="VVJ21718.1"/>
    </source>
</evidence>
<keyword evidence="3" id="KW-1185">Reference proteome</keyword>
<feature type="region of interest" description="Disordered" evidence="1">
    <location>
        <begin position="36"/>
        <end position="97"/>
    </location>
</feature>
<accession>A0A6I8LZ74</accession>
<name>A0A6I8LZ74_9PSEU</name>
<dbReference type="Proteomes" id="UP000399805">
    <property type="component" value="Unassembled WGS sequence"/>
</dbReference>
<sequence length="97" mass="10335">MRLSSVGNARSEVTIRLACNRPRRRPWVTITSWARSTSRHAGGAAVGRVEHVRPDQPVDEQAESGGGEDGAEAADGDPDNPKVAPDPDEWMASGNGM</sequence>
<evidence type="ECO:0000313" key="3">
    <source>
        <dbReference type="Proteomes" id="UP000399805"/>
    </source>
</evidence>
<evidence type="ECO:0000256" key="1">
    <source>
        <dbReference type="SAM" id="MobiDB-lite"/>
    </source>
</evidence>
<reference evidence="2 3" key="1">
    <citation type="submission" date="2019-09" db="EMBL/GenBank/DDBJ databases">
        <authorList>
            <person name="Leyn A S."/>
        </authorList>
    </citation>
    <scope>NUCLEOTIDE SEQUENCE [LARGE SCALE GENOMIC DNA]</scope>
    <source>
        <strain evidence="2">AA231_1</strain>
    </source>
</reference>
<feature type="compositionally biased region" description="Acidic residues" evidence="1">
    <location>
        <begin position="69"/>
        <end position="78"/>
    </location>
</feature>
<dbReference type="AlphaFoldDB" id="A0A6I8LZ74"/>
<proteinExistence type="predicted"/>
<protein>
    <submittedName>
        <fullName evidence="2">Uncharacterized protein</fullName>
    </submittedName>
</protein>